<dbReference type="AlphaFoldDB" id="A0A914D9A6"/>
<dbReference type="InterPro" id="IPR000719">
    <property type="entry name" value="Prot_kinase_dom"/>
</dbReference>
<dbReference type="Gene3D" id="3.30.200.20">
    <property type="entry name" value="Phosphorylase Kinase, domain 1"/>
    <property type="match status" value="1"/>
</dbReference>
<dbReference type="PROSITE" id="PS00107">
    <property type="entry name" value="PROTEIN_KINASE_ATP"/>
    <property type="match status" value="1"/>
</dbReference>
<evidence type="ECO:0000256" key="1">
    <source>
        <dbReference type="PROSITE-ProRule" id="PRU10141"/>
    </source>
</evidence>
<keyword evidence="1" id="KW-0547">Nucleotide-binding</keyword>
<evidence type="ECO:0000313" key="4">
    <source>
        <dbReference type="WBParaSite" id="ACRNAN_scaffold20180.g32250.t1"/>
    </source>
</evidence>
<dbReference type="PROSITE" id="PS50011">
    <property type="entry name" value="PROTEIN_KINASE_DOM"/>
    <property type="match status" value="1"/>
</dbReference>
<feature type="binding site" evidence="1">
    <location>
        <position position="57"/>
    </location>
    <ligand>
        <name>ATP</name>
        <dbReference type="ChEBI" id="CHEBI:30616"/>
    </ligand>
</feature>
<sequence>MIVQPGPSNQQDTSLDQIYYIPKDKIESLKCLGYGNFGSVEKVSWDKKGVLKICACKTLHDIRKADELMKEILNMINLKDDNIVE</sequence>
<dbReference type="GO" id="GO:0005524">
    <property type="term" value="F:ATP binding"/>
    <property type="evidence" value="ECO:0007669"/>
    <property type="project" value="UniProtKB-UniRule"/>
</dbReference>
<feature type="domain" description="Protein kinase" evidence="2">
    <location>
        <begin position="26"/>
        <end position="85"/>
    </location>
</feature>
<organism evidence="3 4">
    <name type="scientific">Acrobeloides nanus</name>
    <dbReference type="NCBI Taxonomy" id="290746"/>
    <lineage>
        <taxon>Eukaryota</taxon>
        <taxon>Metazoa</taxon>
        <taxon>Ecdysozoa</taxon>
        <taxon>Nematoda</taxon>
        <taxon>Chromadorea</taxon>
        <taxon>Rhabditida</taxon>
        <taxon>Tylenchina</taxon>
        <taxon>Cephalobomorpha</taxon>
        <taxon>Cephaloboidea</taxon>
        <taxon>Cephalobidae</taxon>
        <taxon>Acrobeloides</taxon>
    </lineage>
</organism>
<protein>
    <submittedName>
        <fullName evidence="4">Protein kinase domain-containing protein</fullName>
    </submittedName>
</protein>
<keyword evidence="1" id="KW-0067">ATP-binding</keyword>
<keyword evidence="3" id="KW-1185">Reference proteome</keyword>
<proteinExistence type="predicted"/>
<accession>A0A914D9A6</accession>
<evidence type="ECO:0000313" key="3">
    <source>
        <dbReference type="Proteomes" id="UP000887540"/>
    </source>
</evidence>
<dbReference type="InterPro" id="IPR011009">
    <property type="entry name" value="Kinase-like_dom_sf"/>
</dbReference>
<dbReference type="SUPFAM" id="SSF56112">
    <property type="entry name" value="Protein kinase-like (PK-like)"/>
    <property type="match status" value="1"/>
</dbReference>
<name>A0A914D9A6_9BILA</name>
<dbReference type="WBParaSite" id="ACRNAN_scaffold20180.g32250.t1">
    <property type="protein sequence ID" value="ACRNAN_scaffold20180.g32250.t1"/>
    <property type="gene ID" value="ACRNAN_scaffold20180.g32250"/>
</dbReference>
<evidence type="ECO:0000259" key="2">
    <source>
        <dbReference type="PROSITE" id="PS50011"/>
    </source>
</evidence>
<dbReference type="InterPro" id="IPR017441">
    <property type="entry name" value="Protein_kinase_ATP_BS"/>
</dbReference>
<dbReference type="Proteomes" id="UP000887540">
    <property type="component" value="Unplaced"/>
</dbReference>
<dbReference type="GO" id="GO:0004672">
    <property type="term" value="F:protein kinase activity"/>
    <property type="evidence" value="ECO:0007669"/>
    <property type="project" value="InterPro"/>
</dbReference>
<reference evidence="4" key="1">
    <citation type="submission" date="2022-11" db="UniProtKB">
        <authorList>
            <consortium name="WormBaseParasite"/>
        </authorList>
    </citation>
    <scope>IDENTIFICATION</scope>
</reference>